<sequence>MTVLVTGATGFVGGRLVPALVDHGLEVRALTRDASGYDPPDGVRAVEGDLLDPDSLDGVFDGVETAYYLVHSMGSGPEFAERDRRAAANFVAAAESAGVERIVYLGGLGETGAELSEHLQSRREVESVLASGTPRLTTLRAAIVVGAGSVSFRMIRQLAGRLPIMITPKWVRTPCQPIAISDVIAYLVGVLDAPETAGETYEIGGPDVLTYQAMMEAVASQLGRDPIIVPVPVLSPSLSAYWVELVTDVDGSVARPLIRGVENPVVVTDDRIRSIVDVDLTPFDDAVATALSEADGSEDSDGGD</sequence>
<dbReference type="PANTHER" id="PTHR12126:SF11">
    <property type="entry name" value="NADH DEHYDROGENASE [UBIQUINONE] 1 ALPHA SUBCOMPLEX SUBUNIT 9, MITOCHONDRIAL"/>
    <property type="match status" value="1"/>
</dbReference>
<dbReference type="Proteomes" id="UP000244727">
    <property type="component" value="Chromosome"/>
</dbReference>
<evidence type="ECO:0000259" key="1">
    <source>
        <dbReference type="Pfam" id="PF13460"/>
    </source>
</evidence>
<gene>
    <name evidence="2" type="ORF">HARCEL1_05955</name>
</gene>
<organism evidence="2 3">
    <name type="scientific">Halococcoides cellulosivorans</name>
    <dbReference type="NCBI Taxonomy" id="1679096"/>
    <lineage>
        <taxon>Archaea</taxon>
        <taxon>Methanobacteriati</taxon>
        <taxon>Methanobacteriota</taxon>
        <taxon>Stenosarchaea group</taxon>
        <taxon>Halobacteria</taxon>
        <taxon>Halobacteriales</taxon>
        <taxon>Haloarculaceae</taxon>
        <taxon>Halococcoides</taxon>
    </lineage>
</organism>
<dbReference type="InterPro" id="IPR016040">
    <property type="entry name" value="NAD(P)-bd_dom"/>
</dbReference>
<evidence type="ECO:0000313" key="2">
    <source>
        <dbReference type="EMBL" id="AWB27277.1"/>
    </source>
</evidence>
<dbReference type="GeneID" id="36512032"/>
<proteinExistence type="predicted"/>
<feature type="domain" description="NAD(P)-binding" evidence="1">
    <location>
        <begin position="7"/>
        <end position="110"/>
    </location>
</feature>
<dbReference type="EMBL" id="CP028858">
    <property type="protein sequence ID" value="AWB27277.1"/>
    <property type="molecule type" value="Genomic_DNA"/>
</dbReference>
<accession>A0A2R4X0G6</accession>
<dbReference type="Gene3D" id="3.40.50.720">
    <property type="entry name" value="NAD(P)-binding Rossmann-like Domain"/>
    <property type="match status" value="1"/>
</dbReference>
<evidence type="ECO:0000313" key="3">
    <source>
        <dbReference type="Proteomes" id="UP000244727"/>
    </source>
</evidence>
<dbReference type="PANTHER" id="PTHR12126">
    <property type="entry name" value="NADH-UBIQUINONE OXIDOREDUCTASE 39 KDA SUBUNIT-RELATED"/>
    <property type="match status" value="1"/>
</dbReference>
<dbReference type="KEGG" id="harc:HARCEL1_05955"/>
<dbReference type="RefSeq" id="WP_108381646.1">
    <property type="nucleotide sequence ID" value="NZ_CP028858.1"/>
</dbReference>
<dbReference type="GO" id="GO:0044877">
    <property type="term" value="F:protein-containing complex binding"/>
    <property type="evidence" value="ECO:0007669"/>
    <property type="project" value="TreeGrafter"/>
</dbReference>
<keyword evidence="3" id="KW-1185">Reference proteome</keyword>
<protein>
    <submittedName>
        <fullName evidence="2">NADH-binding protein</fullName>
    </submittedName>
</protein>
<name>A0A2R4X0G6_9EURY</name>
<dbReference type="Pfam" id="PF13460">
    <property type="entry name" value="NAD_binding_10"/>
    <property type="match status" value="1"/>
</dbReference>
<dbReference type="InterPro" id="IPR036291">
    <property type="entry name" value="NAD(P)-bd_dom_sf"/>
</dbReference>
<reference evidence="2 3" key="1">
    <citation type="submission" date="2018-04" db="EMBL/GenBank/DDBJ databases">
        <title>Halococcoides cellulosivorans gen. nov., sp. nov., an extremely halophilic cellulose-utilizing haloarchaeon from hypersaline lakes.</title>
        <authorList>
            <person name="Sorokin D.Y."/>
            <person name="Toshchakov S.V."/>
            <person name="Samarov N.I."/>
            <person name="Korzhenkov A."/>
            <person name="Kublanov I.V."/>
        </authorList>
    </citation>
    <scope>NUCLEOTIDE SEQUENCE [LARGE SCALE GENOMIC DNA]</scope>
    <source>
        <strain evidence="2 3">HArcel1</strain>
    </source>
</reference>
<dbReference type="InterPro" id="IPR051207">
    <property type="entry name" value="ComplexI_NDUFA9_subunit"/>
</dbReference>
<dbReference type="AlphaFoldDB" id="A0A2R4X0G6"/>
<dbReference type="SUPFAM" id="SSF51735">
    <property type="entry name" value="NAD(P)-binding Rossmann-fold domains"/>
    <property type="match status" value="1"/>
</dbReference>